<evidence type="ECO:0000256" key="3">
    <source>
        <dbReference type="ARBA" id="ARBA00023224"/>
    </source>
</evidence>
<feature type="coiled-coil region" evidence="6">
    <location>
        <begin position="642"/>
        <end position="680"/>
    </location>
</feature>
<comment type="caution">
    <text evidence="10">The sequence shown here is derived from an EMBL/GenBank/DDBJ whole genome shotgun (WGS) entry which is preliminary data.</text>
</comment>
<proteinExistence type="inferred from homology"/>
<dbReference type="InterPro" id="IPR041395">
    <property type="entry name" value="McpB_HAMP_3rd"/>
</dbReference>
<dbReference type="Proteomes" id="UP000295717">
    <property type="component" value="Unassembled WGS sequence"/>
</dbReference>
<dbReference type="InterPro" id="IPR004089">
    <property type="entry name" value="MCPsignal_dom"/>
</dbReference>
<keyword evidence="2" id="KW-0145">Chemotaxis</keyword>
<organism evidence="10 11">
    <name type="scientific">Thiobaca trueperi</name>
    <dbReference type="NCBI Taxonomy" id="127458"/>
    <lineage>
        <taxon>Bacteria</taxon>
        <taxon>Pseudomonadati</taxon>
        <taxon>Pseudomonadota</taxon>
        <taxon>Gammaproteobacteria</taxon>
        <taxon>Chromatiales</taxon>
        <taxon>Chromatiaceae</taxon>
        <taxon>Thiobaca</taxon>
    </lineage>
</organism>
<dbReference type="SUPFAM" id="SSF58104">
    <property type="entry name" value="Methyl-accepting chemotaxis protein (MCP) signaling domain"/>
    <property type="match status" value="1"/>
</dbReference>
<dbReference type="CDD" id="cd17527">
    <property type="entry name" value="HAMP_II"/>
    <property type="match status" value="1"/>
</dbReference>
<dbReference type="InterPro" id="IPR047347">
    <property type="entry name" value="YvaQ-like_sensor"/>
</dbReference>
<dbReference type="AlphaFoldDB" id="A0A4R3N0N7"/>
<dbReference type="PROSITE" id="PS50111">
    <property type="entry name" value="CHEMOTAXIS_TRANSDUC_2"/>
    <property type="match status" value="1"/>
</dbReference>
<dbReference type="PANTHER" id="PTHR43531:SF11">
    <property type="entry name" value="METHYL-ACCEPTING CHEMOTAXIS PROTEIN 3"/>
    <property type="match status" value="1"/>
</dbReference>
<evidence type="ECO:0000313" key="10">
    <source>
        <dbReference type="EMBL" id="TCT21581.1"/>
    </source>
</evidence>
<keyword evidence="3 5" id="KW-0807">Transducer</keyword>
<dbReference type="EMBL" id="SMAO01000004">
    <property type="protein sequence ID" value="TCT21581.1"/>
    <property type="molecule type" value="Genomic_DNA"/>
</dbReference>
<feature type="domain" description="HAMP" evidence="9">
    <location>
        <begin position="399"/>
        <end position="451"/>
    </location>
</feature>
<dbReference type="Pfam" id="PF18947">
    <property type="entry name" value="HAMP_2"/>
    <property type="match status" value="1"/>
</dbReference>
<evidence type="ECO:0000259" key="9">
    <source>
        <dbReference type="PROSITE" id="PS50885"/>
    </source>
</evidence>
<keyword evidence="7" id="KW-0472">Membrane</keyword>
<dbReference type="CDD" id="cd19411">
    <property type="entry name" value="MCP2201-like_sensor"/>
    <property type="match status" value="1"/>
</dbReference>
<evidence type="ECO:0000256" key="4">
    <source>
        <dbReference type="ARBA" id="ARBA00029447"/>
    </source>
</evidence>
<dbReference type="SMART" id="SM00283">
    <property type="entry name" value="MA"/>
    <property type="match status" value="1"/>
</dbReference>
<evidence type="ECO:0000256" key="6">
    <source>
        <dbReference type="SAM" id="Coils"/>
    </source>
</evidence>
<dbReference type="GO" id="GO:0006935">
    <property type="term" value="P:chemotaxis"/>
    <property type="evidence" value="ECO:0007669"/>
    <property type="project" value="UniProtKB-KW"/>
</dbReference>
<dbReference type="InterPro" id="IPR024478">
    <property type="entry name" value="HlyB_4HB_MCP"/>
</dbReference>
<accession>A0A4R3N0N7</accession>
<dbReference type="InterPro" id="IPR051310">
    <property type="entry name" value="MCP_chemotaxis"/>
</dbReference>
<evidence type="ECO:0000256" key="5">
    <source>
        <dbReference type="PROSITE-ProRule" id="PRU00284"/>
    </source>
</evidence>
<evidence type="ECO:0000256" key="1">
    <source>
        <dbReference type="ARBA" id="ARBA00004370"/>
    </source>
</evidence>
<dbReference type="CDD" id="cd17529">
    <property type="entry name" value="HAMP_I"/>
    <property type="match status" value="1"/>
</dbReference>
<dbReference type="Gene3D" id="1.20.120.1530">
    <property type="match status" value="2"/>
</dbReference>
<comment type="subcellular location">
    <subcellularLocation>
        <location evidence="1">Membrane</location>
    </subcellularLocation>
</comment>
<keyword evidence="6" id="KW-0175">Coiled coil</keyword>
<dbReference type="GO" id="GO:0004888">
    <property type="term" value="F:transmembrane signaling receptor activity"/>
    <property type="evidence" value="ECO:0007669"/>
    <property type="project" value="TreeGrafter"/>
</dbReference>
<reference evidence="10 11" key="1">
    <citation type="submission" date="2019-03" db="EMBL/GenBank/DDBJ databases">
        <title>Genomic Encyclopedia of Type Strains, Phase IV (KMG-IV): sequencing the most valuable type-strain genomes for metagenomic binning, comparative biology and taxonomic classification.</title>
        <authorList>
            <person name="Goeker M."/>
        </authorList>
    </citation>
    <scope>NUCLEOTIDE SEQUENCE [LARGE SCALE GENOMIC DNA]</scope>
    <source>
        <strain evidence="10 11">DSM 13587</strain>
    </source>
</reference>
<comment type="similarity">
    <text evidence="4">Belongs to the methyl-accepting chemotaxis (MCP) protein family.</text>
</comment>
<dbReference type="CDD" id="cd11386">
    <property type="entry name" value="MCP_signal"/>
    <property type="match status" value="1"/>
</dbReference>
<keyword evidence="7" id="KW-0812">Transmembrane</keyword>
<dbReference type="GO" id="GO:0005886">
    <property type="term" value="C:plasma membrane"/>
    <property type="evidence" value="ECO:0007669"/>
    <property type="project" value="TreeGrafter"/>
</dbReference>
<feature type="domain" description="Methyl-accepting transducer" evidence="8">
    <location>
        <begin position="456"/>
        <end position="671"/>
    </location>
</feature>
<evidence type="ECO:0000313" key="11">
    <source>
        <dbReference type="Proteomes" id="UP000295717"/>
    </source>
</evidence>
<evidence type="ECO:0000259" key="8">
    <source>
        <dbReference type="PROSITE" id="PS50111"/>
    </source>
</evidence>
<dbReference type="Gene3D" id="1.10.287.950">
    <property type="entry name" value="Methyl-accepting chemotaxis protein"/>
    <property type="match status" value="1"/>
</dbReference>
<feature type="transmembrane region" description="Helical" evidence="7">
    <location>
        <begin position="194"/>
        <end position="213"/>
    </location>
</feature>
<dbReference type="FunFam" id="1.10.287.950:FF:000001">
    <property type="entry name" value="Methyl-accepting chemotaxis sensory transducer"/>
    <property type="match status" value="1"/>
</dbReference>
<keyword evidence="7" id="KW-1133">Transmembrane helix</keyword>
<sequence>MMTLSLSRKMTVARKMALLVGAALLGIGLLAFFSHQQMGKVFEAANYSTVKSVPSLVTLGNLRADFLNLRLRTYRHIITEDPARMEEVEQTITQSRGKIEEAMRAYEATISDEADGALLRQEQELFTKYLAVLEPVLIQSRANNKEAAHKLAEQNASLARELGAKIDEHFDYNVSQAKKAADLALKVRSDAANLALIILALTLVTVTFIGVAITRNLLQQLGGEPDFAAEVANKIAAGDLSSRIDLKPGDSSSLMAAMKTMSATINQVIEEMSRMSVEHDKGDIDVRIDASRFSGSFRAMAEGANQMAAGHIAVYRDSIGCVREFGEGNMDAPLAAFPGKKAFINETIEQVRGNIKALIADTRTLSDGALRGQLDIRADASQHQGDFRRIVEGINGTLDAVIGPVNEVMRVLKLMEDGQLSETIKTSYQGQLEELRNTLNNTVEKLAQTMRDVRATADDLTSAADQVSMTAQTLSQGATEQAASVEETSASMEQMAASVAQNTENASVTDGMAAKAAKEAAEGGVAVRETVAAMKQIAQKIGIIDDIAYQTNLLALNAAIEAARAGEHGKGFAVVAAEVRKLAERSQVAAQEIGEVAGSSVELAEKAGRLLDAIVPAITKTSDLVQEIAAASTEQSSGVSQINGAVSQLSQATQQNASASEELAATAEEMSGQAEQLQRMMSFFKTGGESAPARLAAPTRPSIGSAKVLVSGTDRKRLTLGRPLPDSEFVTF</sequence>
<keyword evidence="11" id="KW-1185">Reference proteome</keyword>
<protein>
    <submittedName>
        <fullName evidence="10">Methyl-accepting chemotaxis protein</fullName>
    </submittedName>
</protein>
<dbReference type="Pfam" id="PF00015">
    <property type="entry name" value="MCPsignal"/>
    <property type="match status" value="1"/>
</dbReference>
<dbReference type="SMART" id="SM00304">
    <property type="entry name" value="HAMP"/>
    <property type="match status" value="2"/>
</dbReference>
<dbReference type="Pfam" id="PF12729">
    <property type="entry name" value="4HB_MCP_1"/>
    <property type="match status" value="1"/>
</dbReference>
<dbReference type="InterPro" id="IPR003660">
    <property type="entry name" value="HAMP_dom"/>
</dbReference>
<dbReference type="PANTHER" id="PTHR43531">
    <property type="entry name" value="PROTEIN ICFG"/>
    <property type="match status" value="1"/>
</dbReference>
<dbReference type="Pfam" id="PF18575">
    <property type="entry name" value="HAMP_N3"/>
    <property type="match status" value="1"/>
</dbReference>
<dbReference type="CDD" id="cd17528">
    <property type="entry name" value="HAMP_III"/>
    <property type="match status" value="1"/>
</dbReference>
<evidence type="ECO:0000256" key="7">
    <source>
        <dbReference type="SAM" id="Phobius"/>
    </source>
</evidence>
<dbReference type="GO" id="GO:0007165">
    <property type="term" value="P:signal transduction"/>
    <property type="evidence" value="ECO:0007669"/>
    <property type="project" value="UniProtKB-KW"/>
</dbReference>
<dbReference type="PROSITE" id="PS50885">
    <property type="entry name" value="HAMP"/>
    <property type="match status" value="1"/>
</dbReference>
<name>A0A4R3N0N7_9GAMM</name>
<evidence type="ECO:0000256" key="2">
    <source>
        <dbReference type="ARBA" id="ARBA00022500"/>
    </source>
</evidence>
<gene>
    <name evidence="10" type="ORF">EDC35_104441</name>
</gene>
<feature type="coiled-coil region" evidence="6">
    <location>
        <begin position="425"/>
        <end position="456"/>
    </location>
</feature>